<accession>A0A6N0HNG6</accession>
<evidence type="ECO:0000313" key="2">
    <source>
        <dbReference type="EMBL" id="QKQ23909.1"/>
    </source>
</evidence>
<gene>
    <name evidence="2" type="ORF">HUE58_01670</name>
</gene>
<evidence type="ECO:0000313" key="3">
    <source>
        <dbReference type="Proteomes" id="UP000509429"/>
    </source>
</evidence>
<feature type="domain" description="ParB-like N-terminal" evidence="1">
    <location>
        <begin position="2"/>
        <end position="45"/>
    </location>
</feature>
<dbReference type="AlphaFoldDB" id="A0A6N0HNG6"/>
<dbReference type="KEGG" id="reo:HUE58_01670"/>
<proteinExistence type="predicted"/>
<name>A0A6N0HNG6_9GAMM</name>
<evidence type="ECO:0000259" key="1">
    <source>
        <dbReference type="Pfam" id="PF02195"/>
    </source>
</evidence>
<dbReference type="InterPro" id="IPR036086">
    <property type="entry name" value="ParB/Sulfiredoxin_sf"/>
</dbReference>
<keyword evidence="3" id="KW-1185">Reference proteome</keyword>
<reference evidence="2 3" key="1">
    <citation type="submission" date="2020-05" db="EMBL/GenBank/DDBJ databases">
        <title>Horizontal transmission and recombination maintain forever young bacterial symbiont genomes.</title>
        <authorList>
            <person name="Russell S.L."/>
            <person name="Pepper-Tunick E."/>
            <person name="Svedberg J."/>
            <person name="Byrne A."/>
            <person name="Ruelas Castillo J."/>
            <person name="Vollmers C."/>
            <person name="Beinart R.A."/>
            <person name="Corbett-Detig R."/>
        </authorList>
    </citation>
    <scope>NUCLEOTIDE SEQUENCE [LARGE SCALE GENOMIC DNA]</scope>
    <source>
        <strain evidence="2">JDF_Ridge</strain>
    </source>
</reference>
<dbReference type="SUPFAM" id="SSF110849">
    <property type="entry name" value="ParB/Sulfiredoxin"/>
    <property type="match status" value="1"/>
</dbReference>
<dbReference type="EMBL" id="CP054490">
    <property type="protein sequence ID" value="QKQ23909.1"/>
    <property type="molecule type" value="Genomic_DNA"/>
</dbReference>
<sequence length="52" mass="5818">MIEQVAISQLNAAKYNSRSILNEELDKLVAGIKEFGFVQNVVANRQGNIVKR</sequence>
<dbReference type="InterPro" id="IPR003115">
    <property type="entry name" value="ParB_N"/>
</dbReference>
<protein>
    <recommendedName>
        <fullName evidence="1">ParB-like N-terminal domain-containing protein</fullName>
    </recommendedName>
</protein>
<dbReference type="Pfam" id="PF02195">
    <property type="entry name" value="ParB_N"/>
    <property type="match status" value="1"/>
</dbReference>
<dbReference type="RefSeq" id="WP_174605349.1">
    <property type="nucleotide sequence ID" value="NZ_CP054490.1"/>
</dbReference>
<organism evidence="2 3">
    <name type="scientific">Candidatus Ruthia endofausta</name>
    <dbReference type="NCBI Taxonomy" id="2738852"/>
    <lineage>
        <taxon>Bacteria</taxon>
        <taxon>Pseudomonadati</taxon>
        <taxon>Pseudomonadota</taxon>
        <taxon>Gammaproteobacteria</taxon>
        <taxon>Candidatus Pseudothioglobaceae</taxon>
        <taxon>Candidatus Ruthturnera</taxon>
    </lineage>
</organism>
<dbReference type="Proteomes" id="UP000509429">
    <property type="component" value="Chromosome"/>
</dbReference>